<dbReference type="SUPFAM" id="SSF75011">
    <property type="entry name" value="3-carboxy-cis,cis-mucoante lactonizing enzyme"/>
    <property type="match status" value="1"/>
</dbReference>
<feature type="compositionally biased region" description="Basic and acidic residues" evidence="1">
    <location>
        <begin position="43"/>
        <end position="52"/>
    </location>
</feature>
<dbReference type="Proteomes" id="UP000011991">
    <property type="component" value="Unassembled WGS sequence"/>
</dbReference>
<proteinExistence type="predicted"/>
<dbReference type="PANTHER" id="PTHR37957">
    <property type="entry name" value="BLR7070 PROTEIN"/>
    <property type="match status" value="1"/>
</dbReference>
<protein>
    <submittedName>
        <fullName evidence="4">Putative secreted protein</fullName>
    </submittedName>
</protein>
<evidence type="ECO:0000259" key="3">
    <source>
        <dbReference type="Pfam" id="PF13449"/>
    </source>
</evidence>
<reference evidence="4 5" key="1">
    <citation type="journal article" date="2013" name="Mar. Genomics">
        <title>Expression of sulfatases in Rhodopirellula baltica and the diversity of sulfatases in the genus Rhodopirellula.</title>
        <authorList>
            <person name="Wegner C.E."/>
            <person name="Richter-Heitmann T."/>
            <person name="Klindworth A."/>
            <person name="Klockow C."/>
            <person name="Richter M."/>
            <person name="Achstetter T."/>
            <person name="Glockner F.O."/>
            <person name="Harder J."/>
        </authorList>
    </citation>
    <scope>NUCLEOTIDE SEQUENCE [LARGE SCALE GENOMIC DNA]</scope>
    <source>
        <strain evidence="4 5">SM1</strain>
    </source>
</reference>
<dbReference type="AlphaFoldDB" id="M5RJE7"/>
<organism evidence="4 5">
    <name type="scientific">Rhodopirellula maiorica SM1</name>
    <dbReference type="NCBI Taxonomy" id="1265738"/>
    <lineage>
        <taxon>Bacteria</taxon>
        <taxon>Pseudomonadati</taxon>
        <taxon>Planctomycetota</taxon>
        <taxon>Planctomycetia</taxon>
        <taxon>Pirellulales</taxon>
        <taxon>Pirellulaceae</taxon>
        <taxon>Novipirellula</taxon>
    </lineage>
</organism>
<accession>M5RJE7</accession>
<dbReference type="PATRIC" id="fig|1265738.3.peg.3783"/>
<feature type="chain" id="PRO_5004070759" evidence="2">
    <location>
        <begin position="25"/>
        <end position="397"/>
    </location>
</feature>
<dbReference type="Pfam" id="PF13449">
    <property type="entry name" value="Phytase-like"/>
    <property type="match status" value="1"/>
</dbReference>
<feature type="domain" description="Phytase-like" evidence="3">
    <location>
        <begin position="59"/>
        <end position="379"/>
    </location>
</feature>
<evidence type="ECO:0000256" key="2">
    <source>
        <dbReference type="SAM" id="SignalP"/>
    </source>
</evidence>
<evidence type="ECO:0000256" key="1">
    <source>
        <dbReference type="SAM" id="MobiDB-lite"/>
    </source>
</evidence>
<evidence type="ECO:0000313" key="5">
    <source>
        <dbReference type="Proteomes" id="UP000011991"/>
    </source>
</evidence>
<sequence>MVLVRSIFSIGVMALCFGSAIVHAATPQIELVGKVAIDGNRSDASGDAKPLEDGSPSDQFGGLSGIEYSGTGNRFLLLADRGAGDGQVNYHCRYHEADLILDQSTGKIAFELKTTRMLSTPTGEPLVGSNEAHEKCLNSATPHPTWTAFDPESVRLLPDSSLLISDEYGPHIVVVDQSGRISNEFTVPDKFRLRAADDGIFTKGVYSNRGLEGIAVTPSGSRMIALPQSPLIQDAVIENGYCIGLNCRCVVFDGNHNCIREIVYQLDNLASGTSEILAVDEDRFLVLERDSKAGREAKTKKIFLIDTRDASDVTQIESLPKTELPSSVTPARKSLFIDLLDPQFGVGGEHAHEKPEGLCWGPGLVDGRRTLWVCCDNDFEKSIQTEIYCFAIDGLDR</sequence>
<keyword evidence="5" id="KW-1185">Reference proteome</keyword>
<dbReference type="InterPro" id="IPR027372">
    <property type="entry name" value="Phytase-like_dom"/>
</dbReference>
<gene>
    <name evidence="4" type="ORF">RMSM_03776</name>
</gene>
<name>M5RJE7_9BACT</name>
<feature type="signal peptide" evidence="2">
    <location>
        <begin position="1"/>
        <end position="24"/>
    </location>
</feature>
<comment type="caution">
    <text evidence="4">The sequence shown here is derived from an EMBL/GenBank/DDBJ whole genome shotgun (WGS) entry which is preliminary data.</text>
</comment>
<evidence type="ECO:0000313" key="4">
    <source>
        <dbReference type="EMBL" id="EMI19296.1"/>
    </source>
</evidence>
<dbReference type="PANTHER" id="PTHR37957:SF1">
    <property type="entry name" value="PHYTASE-LIKE DOMAIN-CONTAINING PROTEIN"/>
    <property type="match status" value="1"/>
</dbReference>
<dbReference type="EMBL" id="ANOG01000541">
    <property type="protein sequence ID" value="EMI19296.1"/>
    <property type="molecule type" value="Genomic_DNA"/>
</dbReference>
<feature type="region of interest" description="Disordered" evidence="1">
    <location>
        <begin position="43"/>
        <end position="63"/>
    </location>
</feature>
<keyword evidence="2" id="KW-0732">Signal</keyword>